<evidence type="ECO:0000313" key="15">
    <source>
        <dbReference type="EMBL" id="KAF9695938.1"/>
    </source>
</evidence>
<dbReference type="PRINTS" id="PR00999">
    <property type="entry name" value="FUNGALYSIN"/>
</dbReference>
<feature type="binding site" evidence="12">
    <location>
        <position position="243"/>
    </location>
    <ligand>
        <name>Zn(2+)</name>
        <dbReference type="ChEBI" id="CHEBI:29105"/>
        <note>catalytic</note>
    </ligand>
</feature>
<protein>
    <recommendedName>
        <fullName evidence="13">Extracellular metalloproteinase</fullName>
        <ecNumber evidence="13">3.4.24.-</ecNumber>
    </recommendedName>
    <alternativeName>
        <fullName evidence="13">Fungalysin</fullName>
    </alternativeName>
</protein>
<gene>
    <name evidence="15" type="ORF">EKO04_006294</name>
</gene>
<evidence type="ECO:0000256" key="6">
    <source>
        <dbReference type="ARBA" id="ARBA00022729"/>
    </source>
</evidence>
<feature type="binding site" evidence="12">
    <location>
        <position position="431"/>
    </location>
    <ligand>
        <name>Zn(2+)</name>
        <dbReference type="ChEBI" id="CHEBI:29105"/>
        <note>catalytic</note>
    </ligand>
</feature>
<keyword evidence="8 12" id="KW-0862">Zinc</keyword>
<accession>A0A8H7J3F6</accession>
<keyword evidence="16" id="KW-1185">Reference proteome</keyword>
<dbReference type="OrthoDB" id="3227768at2759"/>
<evidence type="ECO:0000256" key="12">
    <source>
        <dbReference type="PIRSR" id="PIRSR601842-2"/>
    </source>
</evidence>
<evidence type="ECO:0000256" key="4">
    <source>
        <dbReference type="ARBA" id="ARBA00022670"/>
    </source>
</evidence>
<evidence type="ECO:0000256" key="1">
    <source>
        <dbReference type="ARBA" id="ARBA00004613"/>
    </source>
</evidence>
<feature type="binding site" evidence="12">
    <location>
        <position position="427"/>
    </location>
    <ligand>
        <name>Zn(2+)</name>
        <dbReference type="ChEBI" id="CHEBI:29105"/>
        <note>catalytic</note>
    </ligand>
</feature>
<feature type="active site" evidence="11">
    <location>
        <position position="428"/>
    </location>
</feature>
<dbReference type="CDD" id="cd09596">
    <property type="entry name" value="M36"/>
    <property type="match status" value="1"/>
</dbReference>
<evidence type="ECO:0000256" key="9">
    <source>
        <dbReference type="ARBA" id="ARBA00023049"/>
    </source>
</evidence>
<feature type="signal peptide" evidence="13">
    <location>
        <begin position="1"/>
        <end position="20"/>
    </location>
</feature>
<feature type="binding site" evidence="12">
    <location>
        <position position="457"/>
    </location>
    <ligand>
        <name>Zn(2+)</name>
        <dbReference type="ChEBI" id="CHEBI:29105"/>
        <note>catalytic</note>
    </ligand>
</feature>
<dbReference type="Gene3D" id="3.10.170.10">
    <property type="match status" value="1"/>
</dbReference>
<keyword evidence="7 13" id="KW-0378">Hydrolase</keyword>
<comment type="subcellular location">
    <subcellularLocation>
        <location evidence="1 13">Secreted</location>
    </subcellularLocation>
</comment>
<dbReference type="PANTHER" id="PTHR33478">
    <property type="entry name" value="EXTRACELLULAR METALLOPROTEINASE MEP"/>
    <property type="match status" value="1"/>
</dbReference>
<keyword evidence="5 12" id="KW-0479">Metal-binding</keyword>
<feature type="domain" description="FTP" evidence="14">
    <location>
        <begin position="81"/>
        <end position="132"/>
    </location>
</feature>
<evidence type="ECO:0000259" key="14">
    <source>
        <dbReference type="Pfam" id="PF07504"/>
    </source>
</evidence>
<organism evidence="15 16">
    <name type="scientific">Ascochyta lentis</name>
    <dbReference type="NCBI Taxonomy" id="205686"/>
    <lineage>
        <taxon>Eukaryota</taxon>
        <taxon>Fungi</taxon>
        <taxon>Dikarya</taxon>
        <taxon>Ascomycota</taxon>
        <taxon>Pezizomycotina</taxon>
        <taxon>Dothideomycetes</taxon>
        <taxon>Pleosporomycetidae</taxon>
        <taxon>Pleosporales</taxon>
        <taxon>Pleosporineae</taxon>
        <taxon>Didymellaceae</taxon>
        <taxon>Ascochyta</taxon>
    </lineage>
</organism>
<dbReference type="AlphaFoldDB" id="A0A8H7J3F6"/>
<evidence type="ECO:0000256" key="11">
    <source>
        <dbReference type="PIRSR" id="PIRSR601842-1"/>
    </source>
</evidence>
<dbReference type="EMBL" id="RZGK01000010">
    <property type="protein sequence ID" value="KAF9695938.1"/>
    <property type="molecule type" value="Genomic_DNA"/>
</dbReference>
<dbReference type="PANTHER" id="PTHR33478:SF1">
    <property type="entry name" value="EXTRACELLULAR METALLOPROTEINASE MEP"/>
    <property type="match status" value="1"/>
</dbReference>
<evidence type="ECO:0000313" key="16">
    <source>
        <dbReference type="Proteomes" id="UP000651452"/>
    </source>
</evidence>
<comment type="cofactor">
    <cofactor evidence="12">
        <name>Zn(2+)</name>
        <dbReference type="ChEBI" id="CHEBI:29105"/>
    </cofactor>
    <text evidence="12">Binds 1 zinc ion per subunit.</text>
</comment>
<dbReference type="GO" id="GO:0005576">
    <property type="term" value="C:extracellular region"/>
    <property type="evidence" value="ECO:0007669"/>
    <property type="project" value="UniProtKB-SubCell"/>
</dbReference>
<dbReference type="GO" id="GO:0006508">
    <property type="term" value="P:proteolysis"/>
    <property type="evidence" value="ECO:0007669"/>
    <property type="project" value="UniProtKB-KW"/>
</dbReference>
<dbReference type="Pfam" id="PF07504">
    <property type="entry name" value="FTP"/>
    <property type="match status" value="1"/>
</dbReference>
<dbReference type="Pfam" id="PF02128">
    <property type="entry name" value="Peptidase_M36"/>
    <property type="match status" value="1"/>
</dbReference>
<evidence type="ECO:0000256" key="7">
    <source>
        <dbReference type="ARBA" id="ARBA00022801"/>
    </source>
</evidence>
<keyword evidence="4 13" id="KW-0645">Protease</keyword>
<evidence type="ECO:0000256" key="10">
    <source>
        <dbReference type="ARBA" id="ARBA00023145"/>
    </source>
</evidence>
<keyword evidence="9 13" id="KW-0482">Metalloprotease</keyword>
<evidence type="ECO:0000256" key="13">
    <source>
        <dbReference type="RuleBase" id="RU364017"/>
    </source>
</evidence>
<dbReference type="SUPFAM" id="SSF55486">
    <property type="entry name" value="Metalloproteases ('zincins'), catalytic domain"/>
    <property type="match status" value="1"/>
</dbReference>
<dbReference type="InterPro" id="IPR027268">
    <property type="entry name" value="Peptidase_M4/M1_CTD_sf"/>
</dbReference>
<keyword evidence="10 13" id="KW-0865">Zymogen</keyword>
<keyword evidence="3 13" id="KW-0964">Secreted</keyword>
<name>A0A8H7J3F6_9PLEO</name>
<dbReference type="Proteomes" id="UP000651452">
    <property type="component" value="Unassembled WGS sequence"/>
</dbReference>
<dbReference type="InterPro" id="IPR011096">
    <property type="entry name" value="FTP_domain"/>
</dbReference>
<sequence length="632" mass="68097">MLNMYATLVAGLLSLAHVGAHPTAHDNSLVARGVDLNAFRLKATSEYVNASVAESPSVRLRKREDYVETATELVKSIVNGATFRVVGDHYVGANGIAHVNFKQTAHDIDIDNADFNVNVGKDGSIFSYGNSFFTGEIPANPLTKRDFSDPVDALKAATDILQLPVKAEQASAETAEGKETFILKGTSGAVKDPEAKLMYLVKADGSLALTWRVETDIMSNWLLTYVDAASNAEVHGVVDYSADATYQVYPWGVNDPTEGSRALISNPWDTKASEFTWQGTGTTTYTVTRGNNAIAQSNPSGGNDYLNNPRPSSSNSNFSYPYTTSMTPPSTYVNASITQLFFTVNTYHDLLYTLGFTEKAGNFEINNNGQGGTGNDYAIVNAQDGSGTNNANFATPPDGQPGRMRMFLWTSSTPYRDCTFEAGVVIHEYTHGLSTRLTGGPANSNCLNALEAGGMGEGWGDFMATAIRLKPADTRAKNYPMGAWVYNDPVGIRSYLYSTSLTTNPLTYTSLNKLNEVHAIGEAWANMLYEVMWNLIDKHGKNDAPKPTFDASDVPTDGKYLTMKLVIDAMALQPCNPTFVQARDAILDADTALTGGSNKCEIWKAFAKRGLGTGAKYSSAARTGSTALPSGC</sequence>
<reference evidence="15" key="1">
    <citation type="submission" date="2018-12" db="EMBL/GenBank/DDBJ databases">
        <authorList>
            <person name="Syme R.A."/>
            <person name="Farfan-Caceres L."/>
            <person name="Lichtenzveig J."/>
        </authorList>
    </citation>
    <scope>NUCLEOTIDE SEQUENCE</scope>
    <source>
        <strain evidence="15">Al4</strain>
    </source>
</reference>
<evidence type="ECO:0000256" key="8">
    <source>
        <dbReference type="ARBA" id="ARBA00022833"/>
    </source>
</evidence>
<evidence type="ECO:0000256" key="5">
    <source>
        <dbReference type="ARBA" id="ARBA00022723"/>
    </source>
</evidence>
<proteinExistence type="inferred from homology"/>
<dbReference type="Gene3D" id="1.10.390.10">
    <property type="entry name" value="Neutral Protease Domain 2"/>
    <property type="match status" value="1"/>
</dbReference>
<feature type="chain" id="PRO_5034447491" description="Extracellular metalloproteinase" evidence="13">
    <location>
        <begin position="21"/>
        <end position="632"/>
    </location>
</feature>
<comment type="caution">
    <text evidence="15">The sequence shown here is derived from an EMBL/GenBank/DDBJ whole genome shotgun (WGS) entry which is preliminary data.</text>
</comment>
<dbReference type="InterPro" id="IPR001842">
    <property type="entry name" value="Peptidase_M36"/>
</dbReference>
<reference evidence="15" key="2">
    <citation type="submission" date="2020-09" db="EMBL/GenBank/DDBJ databases">
        <title>Reference genome assembly for Australian Ascochyta lentis isolate Al4.</title>
        <authorList>
            <person name="Lee R.C."/>
            <person name="Farfan-Caceres L.M."/>
            <person name="Debler J.W."/>
            <person name="Williams A.H."/>
            <person name="Henares B.M."/>
        </authorList>
    </citation>
    <scope>NUCLEOTIDE SEQUENCE</scope>
    <source>
        <strain evidence="15">Al4</strain>
    </source>
</reference>
<dbReference type="EC" id="3.4.24.-" evidence="13"/>
<evidence type="ECO:0000256" key="2">
    <source>
        <dbReference type="ARBA" id="ARBA00006006"/>
    </source>
</evidence>
<dbReference type="GO" id="GO:0004222">
    <property type="term" value="F:metalloendopeptidase activity"/>
    <property type="evidence" value="ECO:0007669"/>
    <property type="project" value="InterPro"/>
</dbReference>
<dbReference type="GO" id="GO:0008270">
    <property type="term" value="F:zinc ion binding"/>
    <property type="evidence" value="ECO:0007669"/>
    <property type="project" value="InterPro"/>
</dbReference>
<evidence type="ECO:0000256" key="3">
    <source>
        <dbReference type="ARBA" id="ARBA00022525"/>
    </source>
</evidence>
<keyword evidence="6 13" id="KW-0732">Signal</keyword>
<dbReference type="InterPro" id="IPR050371">
    <property type="entry name" value="Fungal_virulence_M36"/>
</dbReference>
<comment type="similarity">
    <text evidence="2 13">Belongs to the peptidase M36 family.</text>
</comment>